<dbReference type="InterPro" id="IPR014748">
    <property type="entry name" value="Enoyl-CoA_hydra_C"/>
</dbReference>
<geneLocation type="plasmid" evidence="2 3">
    <name>pdjl-6-4</name>
</geneLocation>
<dbReference type="InterPro" id="IPR001753">
    <property type="entry name" value="Enoyl-CoA_hydra/iso"/>
</dbReference>
<evidence type="ECO:0000256" key="1">
    <source>
        <dbReference type="ARBA" id="ARBA00005254"/>
    </source>
</evidence>
<dbReference type="Gene3D" id="1.10.12.10">
    <property type="entry name" value="Lyase 2-enoyl-coa Hydratase, Chain A, domain 2"/>
    <property type="match status" value="1"/>
</dbReference>
<dbReference type="RefSeq" id="WP_064074855.1">
    <property type="nucleotide sequence ID" value="NZ_CP096567.1"/>
</dbReference>
<dbReference type="AlphaFoldDB" id="A0AB38RM94"/>
<accession>A0AB38RM94</accession>
<organism evidence="2 3">
    <name type="scientific">Rhodococcus qingshengii JCM 15477</name>
    <dbReference type="NCBI Taxonomy" id="1303681"/>
    <lineage>
        <taxon>Bacteria</taxon>
        <taxon>Bacillati</taxon>
        <taxon>Actinomycetota</taxon>
        <taxon>Actinomycetes</taxon>
        <taxon>Mycobacteriales</taxon>
        <taxon>Nocardiaceae</taxon>
        <taxon>Rhodococcus</taxon>
        <taxon>Rhodococcus erythropolis group</taxon>
    </lineage>
</organism>
<gene>
    <name evidence="2" type="ORF">M0639_32330</name>
</gene>
<protein>
    <submittedName>
        <fullName evidence="2">Enoyl-CoA hydratase-related protein</fullName>
    </submittedName>
</protein>
<dbReference type="GO" id="GO:0003824">
    <property type="term" value="F:catalytic activity"/>
    <property type="evidence" value="ECO:0007669"/>
    <property type="project" value="UniProtKB-ARBA"/>
</dbReference>
<dbReference type="SUPFAM" id="SSF52096">
    <property type="entry name" value="ClpP/crotonase"/>
    <property type="match status" value="1"/>
</dbReference>
<keyword evidence="2" id="KW-0614">Plasmid</keyword>
<keyword evidence="3" id="KW-1185">Reference proteome</keyword>
<comment type="similarity">
    <text evidence="1">Belongs to the enoyl-CoA hydratase/isomerase family.</text>
</comment>
<dbReference type="Gene3D" id="3.90.226.10">
    <property type="entry name" value="2-enoyl-CoA Hydratase, Chain A, domain 1"/>
    <property type="match status" value="1"/>
</dbReference>
<dbReference type="Pfam" id="PF00378">
    <property type="entry name" value="ECH_1"/>
    <property type="match status" value="1"/>
</dbReference>
<name>A0AB38RM94_RHOSG</name>
<dbReference type="InterPro" id="IPR029045">
    <property type="entry name" value="ClpP/crotonase-like_dom_sf"/>
</dbReference>
<evidence type="ECO:0000313" key="3">
    <source>
        <dbReference type="Proteomes" id="UP000831484"/>
    </source>
</evidence>
<dbReference type="CDD" id="cd06558">
    <property type="entry name" value="crotonase-like"/>
    <property type="match status" value="1"/>
</dbReference>
<reference evidence="3" key="1">
    <citation type="journal article" date="2022" name="Environ. Microbiol.">
        <title>Functional analysis, diversity, and distribution of carbendazim hydrolases MheI and CbmA, responsible for the initial step in carbendazim degradation.</title>
        <authorList>
            <person name="Zhang M."/>
            <person name="Bai X."/>
            <person name="Li Q."/>
            <person name="Zhang L."/>
            <person name="Zhu Q."/>
            <person name="Gao S."/>
            <person name="Ke Z."/>
            <person name="Jiang M."/>
            <person name="Hu J."/>
            <person name="Qiu J."/>
            <person name="Hong Q."/>
        </authorList>
    </citation>
    <scope>NUCLEOTIDE SEQUENCE [LARGE SCALE GENOMIC DNA]</scope>
    <source>
        <strain evidence="3">djl-6</strain>
    </source>
</reference>
<proteinExistence type="inferred from homology"/>
<dbReference type="PANTHER" id="PTHR43802:SF1">
    <property type="entry name" value="IP11341P-RELATED"/>
    <property type="match status" value="1"/>
</dbReference>
<sequence length="259" mass="27473">MEPESTVLVEDRGTTRLITLNRPDKRNAIDLILRVELAVALEAAMSVESVRVVVLTGAGKAFCSGGDISTMDRQIAEKTVIRAQAAQRVIRAIWGGSKPVIAAVEGFAFGAGVSLAMACDRVVVSEDAVLSTAFTGVGLAGDMGIFYSLPSRVGTAVARQLMMLPKRLSAVEGLGLGMVDETVPAGTALERALSDAELIAAAPPLALREMKWIWSRGAVAPMDLLDLEVEAQARLFDTEDFAEGVEAFTAKRPAVFRGR</sequence>
<evidence type="ECO:0000313" key="2">
    <source>
        <dbReference type="EMBL" id="UPU46443.1"/>
    </source>
</evidence>
<dbReference type="PANTHER" id="PTHR43802">
    <property type="entry name" value="ENOYL-COA HYDRATASE"/>
    <property type="match status" value="1"/>
</dbReference>
<dbReference type="Proteomes" id="UP000831484">
    <property type="component" value="Plasmid pdjl-6-4"/>
</dbReference>
<dbReference type="EMBL" id="CP096567">
    <property type="protein sequence ID" value="UPU46443.1"/>
    <property type="molecule type" value="Genomic_DNA"/>
</dbReference>